<keyword evidence="4" id="KW-0832">Ubl conjugation</keyword>
<dbReference type="Pfam" id="PF00498">
    <property type="entry name" value="FHA"/>
    <property type="match status" value="1"/>
</dbReference>
<feature type="compositionally biased region" description="Polar residues" evidence="7">
    <location>
        <begin position="510"/>
        <end position="526"/>
    </location>
</feature>
<feature type="compositionally biased region" description="Polar residues" evidence="7">
    <location>
        <begin position="934"/>
        <end position="951"/>
    </location>
</feature>
<gene>
    <name evidence="9" type="ORF">BB558_000436</name>
</gene>
<dbReference type="InterPro" id="IPR029334">
    <property type="entry name" value="PP1-bd"/>
</dbReference>
<dbReference type="EMBL" id="MBFU01000019">
    <property type="protein sequence ID" value="PWA03390.1"/>
    <property type="molecule type" value="Genomic_DNA"/>
</dbReference>
<accession>A0A2U1JE51</accession>
<dbReference type="Proteomes" id="UP000245591">
    <property type="component" value="Unassembled WGS sequence"/>
</dbReference>
<proteinExistence type="predicted"/>
<feature type="region of interest" description="Disordered" evidence="7">
    <location>
        <begin position="219"/>
        <end position="258"/>
    </location>
</feature>
<sequence length="1054" mass="118286">MKNLPLYGQIVVLKKNGSDSANIFPLSMTICSIGSDEYNHIKISSPNVSKRHCLVYADQTNTMWIRSINNSTTLLNGKEVFNEQNLSHLDVFTVGTRSFRYEKPPDNPKNTLHSSLFNNRRHTFNFSSPETNSPSALSASQKLFIDGYLNNRSNKLGSRRNTEFNLISKDQLLNDSPSNLPTNFKTEADAIKNQLNNLSVKSKILKPLDSSSKKFFFESSINPNPTSTPTKNISSTPQTTIPFNSPPSNQKVQRRRSSSLTPIQDLLNFQNTSPFPINITNFNQQTSNTQKLSWEQLEYGDIGSETEISRKSLILSAPYSSLSKLTNISSLPTSSPRLKTLFNNHDPSASFSTPQAQKKQNLDKKTISEIINRRKSRRKSFKNVIYFQESSDSDSKINKPKRKRLVRFGPPLSPEVFDKKAPPSTPIKRGALINNLIDSPGKKPKSILRVKTNIFETSELENNSPIPPQSILDSNSPILSLRPRKNGKVDYGASLLNSLSTESIDIPSFSDLTTTNSPNNQSLSNNMDIDIPTLTTEQLESSNTLPSGNTKDESILYTQISQKQNIPSLETIATPESSINNTPDFPNSLEGFVFPQTPESHGMENVRRSTRIAAKHAIKEKQSVPKIPTETENKNGLFENQEIDKYDPTFTKNINEDEGNVELKHAVSIKKDTEKPQNILKDIPFAGINIPNTHNLSSIQAGARALIETDIRALKLKEKRKYRLSLISKVSPLNEKKINRLSRNTLNKNIMKSGKELPTSPLSLVGNKIKTVLKSDANRADLNYNFGTPQAKRRYSEPPNIPINNESLLESELNASETSDVKPEINSNLEEIKTTNNSSLENSEGFKETKPQIVENTTFEIKVEKLPESKKREKLHVVQTPKKRVYGKSKEPATTTTKKASKPISEETKSTNLENKRNVKSESNKAALLRLSKPTASSMQRSKTKNQTTEVDSQKNKKVIKKNQPTKTKIGINKKPVIDSNKITKNNEKRKILDTENTQARKKVKETSNSTKNTISNTQKKTNTKKGPQKIVEKIMKPVEYITTRARVKSNRKT</sequence>
<evidence type="ECO:0000256" key="6">
    <source>
        <dbReference type="ARBA" id="ARBA00023306"/>
    </source>
</evidence>
<dbReference type="GO" id="GO:0007088">
    <property type="term" value="P:regulation of mitotic nuclear division"/>
    <property type="evidence" value="ECO:0007669"/>
    <property type="project" value="TreeGrafter"/>
</dbReference>
<name>A0A2U1JE51_SMIAN</name>
<dbReference type="AlphaFoldDB" id="A0A2U1JE51"/>
<feature type="compositionally biased region" description="Low complexity" evidence="7">
    <location>
        <begin position="1007"/>
        <end position="1021"/>
    </location>
</feature>
<evidence type="ECO:0000256" key="2">
    <source>
        <dbReference type="ARBA" id="ARBA00022499"/>
    </source>
</evidence>
<comment type="subcellular location">
    <subcellularLocation>
        <location evidence="1">Nucleus</location>
    </subcellularLocation>
</comment>
<keyword evidence="5" id="KW-0539">Nucleus</keyword>
<dbReference type="CDD" id="cd22673">
    <property type="entry name" value="FHA_Ki67"/>
    <property type="match status" value="1"/>
</dbReference>
<dbReference type="GO" id="GO:0005694">
    <property type="term" value="C:chromosome"/>
    <property type="evidence" value="ECO:0007669"/>
    <property type="project" value="TreeGrafter"/>
</dbReference>
<dbReference type="PROSITE" id="PS50006">
    <property type="entry name" value="FHA_DOMAIN"/>
    <property type="match status" value="1"/>
</dbReference>
<keyword evidence="3" id="KW-0597">Phosphoprotein</keyword>
<dbReference type="InterPro" id="IPR008984">
    <property type="entry name" value="SMAD_FHA_dom_sf"/>
</dbReference>
<evidence type="ECO:0000256" key="5">
    <source>
        <dbReference type="ARBA" id="ARBA00023242"/>
    </source>
</evidence>
<dbReference type="InterPro" id="IPR000253">
    <property type="entry name" value="FHA_dom"/>
</dbReference>
<evidence type="ECO:0000256" key="1">
    <source>
        <dbReference type="ARBA" id="ARBA00004123"/>
    </source>
</evidence>
<dbReference type="Gene3D" id="2.60.200.20">
    <property type="match status" value="1"/>
</dbReference>
<keyword evidence="10" id="KW-1185">Reference proteome</keyword>
<dbReference type="PANTHER" id="PTHR21603:SF18">
    <property type="entry name" value="ANTIGEN KI-67-LIKE PROTEIN"/>
    <property type="match status" value="1"/>
</dbReference>
<feature type="compositionally biased region" description="Polar residues" evidence="7">
    <location>
        <begin position="221"/>
        <end position="251"/>
    </location>
</feature>
<organism evidence="9 10">
    <name type="scientific">Smittium angustum</name>
    <dbReference type="NCBI Taxonomy" id="133377"/>
    <lineage>
        <taxon>Eukaryota</taxon>
        <taxon>Fungi</taxon>
        <taxon>Fungi incertae sedis</taxon>
        <taxon>Zoopagomycota</taxon>
        <taxon>Kickxellomycotina</taxon>
        <taxon>Harpellomycetes</taxon>
        <taxon>Harpellales</taxon>
        <taxon>Legeriomycetaceae</taxon>
        <taxon>Smittium</taxon>
    </lineage>
</organism>
<evidence type="ECO:0000313" key="10">
    <source>
        <dbReference type="Proteomes" id="UP000245591"/>
    </source>
</evidence>
<feature type="region of interest" description="Disordered" evidence="7">
    <location>
        <begin position="507"/>
        <end position="526"/>
    </location>
</feature>
<feature type="region of interest" description="Disordered" evidence="7">
    <location>
        <begin position="344"/>
        <end position="363"/>
    </location>
</feature>
<feature type="region of interest" description="Disordered" evidence="7">
    <location>
        <begin position="990"/>
        <end position="1032"/>
    </location>
</feature>
<evidence type="ECO:0000256" key="7">
    <source>
        <dbReference type="SAM" id="MobiDB-lite"/>
    </source>
</evidence>
<feature type="domain" description="FHA" evidence="8">
    <location>
        <begin position="31"/>
        <end position="80"/>
    </location>
</feature>
<feature type="compositionally biased region" description="Polar residues" evidence="7">
    <location>
        <begin position="344"/>
        <end position="359"/>
    </location>
</feature>
<feature type="region of interest" description="Disordered" evidence="7">
    <location>
        <begin position="871"/>
        <end position="963"/>
    </location>
</feature>
<dbReference type="GO" id="GO:0005634">
    <property type="term" value="C:nucleus"/>
    <property type="evidence" value="ECO:0007669"/>
    <property type="project" value="UniProtKB-SubCell"/>
</dbReference>
<feature type="compositionally biased region" description="Basic and acidic residues" evidence="7">
    <location>
        <begin position="904"/>
        <end position="923"/>
    </location>
</feature>
<dbReference type="SUPFAM" id="SSF49879">
    <property type="entry name" value="SMAD/FHA domain"/>
    <property type="match status" value="1"/>
</dbReference>
<keyword evidence="6" id="KW-0131">Cell cycle</keyword>
<dbReference type="GO" id="GO:0051983">
    <property type="term" value="P:regulation of chromosome segregation"/>
    <property type="evidence" value="ECO:0007669"/>
    <property type="project" value="TreeGrafter"/>
</dbReference>
<reference evidence="9 10" key="1">
    <citation type="journal article" date="2018" name="MBio">
        <title>Comparative Genomics Reveals the Core Gene Toolbox for the Fungus-Insect Symbiosis.</title>
        <authorList>
            <person name="Wang Y."/>
            <person name="Stata M."/>
            <person name="Wang W."/>
            <person name="Stajich J.E."/>
            <person name="White M.M."/>
            <person name="Moncalvo J.M."/>
        </authorList>
    </citation>
    <scope>NUCLEOTIDE SEQUENCE [LARGE SCALE GENOMIC DNA]</scope>
    <source>
        <strain evidence="9 10">AUS-126-30</strain>
    </source>
</reference>
<dbReference type="Pfam" id="PF15276">
    <property type="entry name" value="PP1_bind"/>
    <property type="match status" value="1"/>
</dbReference>
<keyword evidence="2" id="KW-1017">Isopeptide bond</keyword>
<protein>
    <recommendedName>
        <fullName evidence="8">FHA domain-containing protein</fullName>
    </recommendedName>
</protein>
<dbReference type="SMART" id="SM00240">
    <property type="entry name" value="FHA"/>
    <property type="match status" value="1"/>
</dbReference>
<dbReference type="PANTHER" id="PTHR21603">
    <property type="entry name" value="ANTIGEN KI-67-LIKE PROTEIN"/>
    <property type="match status" value="1"/>
</dbReference>
<evidence type="ECO:0000256" key="3">
    <source>
        <dbReference type="ARBA" id="ARBA00022553"/>
    </source>
</evidence>
<evidence type="ECO:0000256" key="4">
    <source>
        <dbReference type="ARBA" id="ARBA00022843"/>
    </source>
</evidence>
<evidence type="ECO:0000313" key="9">
    <source>
        <dbReference type="EMBL" id="PWA03390.1"/>
    </source>
</evidence>
<evidence type="ECO:0000259" key="8">
    <source>
        <dbReference type="PROSITE" id="PS50006"/>
    </source>
</evidence>
<comment type="caution">
    <text evidence="9">The sequence shown here is derived from an EMBL/GenBank/DDBJ whole genome shotgun (WGS) entry which is preliminary data.</text>
</comment>